<evidence type="ECO:0000313" key="11">
    <source>
        <dbReference type="Proteomes" id="UP000813018"/>
    </source>
</evidence>
<evidence type="ECO:0000256" key="2">
    <source>
        <dbReference type="ARBA" id="ARBA00022692"/>
    </source>
</evidence>
<keyword evidence="2 8" id="KW-0812">Transmembrane</keyword>
<dbReference type="Pfam" id="PF04116">
    <property type="entry name" value="FA_hydroxylase"/>
    <property type="match status" value="1"/>
</dbReference>
<sequence length="320" mass="37501">MEKEIITLEQLRGLDDLTVIHYAAPIIFISVLAEWLVGLYNKKDYYHKKDFMAALTIGGVNTVLGGVLKIWLFAVAMVIYNLVPWSVPRVWWGFILCFFAVDFCRYWAHRISHEQRFWWATHVTHHSSEKMNFSVSFRTGWTQHIKFVFFLPVPFIGLDPFTFFICHQIAVLYQFFVHTELIKKLPAPIEYFFVTPSHHRVHHGSDVKYLDKNYGSTFIIWDRLFGTFQKEEEHPTYGLTTPVKSFNPIFLVFHEWIDIWKDLKHAKSGREVWDILFKPPGSIVTEHQRNTLQREPAQQLRREEESGSVPLKAVDTAGAA</sequence>
<dbReference type="RefSeq" id="WP_219876641.1">
    <property type="nucleotide sequence ID" value="NZ_JAHYXK010000004.1"/>
</dbReference>
<accession>A0ABS7CSD0</accession>
<comment type="caution">
    <text evidence="10">The sequence shown here is derived from an EMBL/GenBank/DDBJ whole genome shotgun (WGS) entry which is preliminary data.</text>
</comment>
<dbReference type="InterPro" id="IPR051689">
    <property type="entry name" value="Sterol_desaturase/TMEM195"/>
</dbReference>
<evidence type="ECO:0000313" key="10">
    <source>
        <dbReference type="EMBL" id="MBW7466762.1"/>
    </source>
</evidence>
<dbReference type="InterPro" id="IPR006694">
    <property type="entry name" value="Fatty_acid_hydroxylase"/>
</dbReference>
<reference evidence="10 11" key="1">
    <citation type="journal article" date="2016" name="Int. J. Syst. Evol. Microbiol.">
        <title>Pontibacter aydingkolensis sp. nov., isolated from soil of a salt lake.</title>
        <authorList>
            <person name="Osman G."/>
            <person name="Zhang T."/>
            <person name="Lou K."/>
            <person name="Gao Y."/>
            <person name="Chang W."/>
            <person name="Lin Q."/>
            <person name="Yang H.M."/>
            <person name="Huo X.D."/>
            <person name="Wang N."/>
        </authorList>
    </citation>
    <scope>NUCLEOTIDE SEQUENCE [LARGE SCALE GENOMIC DNA]</scope>
    <source>
        <strain evidence="10 11">KACC 19255</strain>
    </source>
</reference>
<keyword evidence="4" id="KW-0560">Oxidoreductase</keyword>
<proteinExistence type="predicted"/>
<evidence type="ECO:0000256" key="7">
    <source>
        <dbReference type="SAM" id="MobiDB-lite"/>
    </source>
</evidence>
<dbReference type="Proteomes" id="UP000813018">
    <property type="component" value="Unassembled WGS sequence"/>
</dbReference>
<feature type="transmembrane region" description="Helical" evidence="8">
    <location>
        <begin position="89"/>
        <end position="108"/>
    </location>
</feature>
<keyword evidence="11" id="KW-1185">Reference proteome</keyword>
<gene>
    <name evidence="10" type="ORF">K0O23_06760</name>
</gene>
<dbReference type="PANTHER" id="PTHR21624:SF1">
    <property type="entry name" value="ALKYLGLYCEROL MONOOXYGENASE"/>
    <property type="match status" value="1"/>
</dbReference>
<evidence type="ECO:0000256" key="4">
    <source>
        <dbReference type="ARBA" id="ARBA00023002"/>
    </source>
</evidence>
<name>A0ABS7CSD0_9BACT</name>
<feature type="domain" description="Fatty acid hydroxylase" evidence="9">
    <location>
        <begin position="94"/>
        <end position="227"/>
    </location>
</feature>
<keyword evidence="6 8" id="KW-0472">Membrane</keyword>
<evidence type="ECO:0000256" key="3">
    <source>
        <dbReference type="ARBA" id="ARBA00022989"/>
    </source>
</evidence>
<comment type="subcellular location">
    <subcellularLocation>
        <location evidence="1">Endomembrane system</location>
        <topology evidence="1">Multi-pass membrane protein</topology>
    </subcellularLocation>
</comment>
<feature type="region of interest" description="Disordered" evidence="7">
    <location>
        <begin position="288"/>
        <end position="320"/>
    </location>
</feature>
<protein>
    <submittedName>
        <fullName evidence="10">Sterol desaturase family protein</fullName>
    </submittedName>
</protein>
<keyword evidence="3 8" id="KW-1133">Transmembrane helix</keyword>
<evidence type="ECO:0000256" key="8">
    <source>
        <dbReference type="SAM" id="Phobius"/>
    </source>
</evidence>
<keyword evidence="5" id="KW-0443">Lipid metabolism</keyword>
<dbReference type="PANTHER" id="PTHR21624">
    <property type="entry name" value="STEROL DESATURASE-RELATED PROTEIN"/>
    <property type="match status" value="1"/>
</dbReference>
<feature type="transmembrane region" description="Helical" evidence="8">
    <location>
        <begin position="20"/>
        <end position="40"/>
    </location>
</feature>
<evidence type="ECO:0000259" key="9">
    <source>
        <dbReference type="Pfam" id="PF04116"/>
    </source>
</evidence>
<organism evidence="10 11">
    <name type="scientific">Pontibacter aydingkolensis</name>
    <dbReference type="NCBI Taxonomy" id="1911536"/>
    <lineage>
        <taxon>Bacteria</taxon>
        <taxon>Pseudomonadati</taxon>
        <taxon>Bacteroidota</taxon>
        <taxon>Cytophagia</taxon>
        <taxon>Cytophagales</taxon>
        <taxon>Hymenobacteraceae</taxon>
        <taxon>Pontibacter</taxon>
    </lineage>
</organism>
<evidence type="ECO:0000256" key="5">
    <source>
        <dbReference type="ARBA" id="ARBA00023098"/>
    </source>
</evidence>
<dbReference type="EMBL" id="JAHYXK010000004">
    <property type="protein sequence ID" value="MBW7466762.1"/>
    <property type="molecule type" value="Genomic_DNA"/>
</dbReference>
<feature type="transmembrane region" description="Helical" evidence="8">
    <location>
        <begin position="52"/>
        <end position="83"/>
    </location>
</feature>
<evidence type="ECO:0000256" key="6">
    <source>
        <dbReference type="ARBA" id="ARBA00023136"/>
    </source>
</evidence>
<evidence type="ECO:0000256" key="1">
    <source>
        <dbReference type="ARBA" id="ARBA00004127"/>
    </source>
</evidence>